<feature type="compositionally biased region" description="Low complexity" evidence="1">
    <location>
        <begin position="16"/>
        <end position="29"/>
    </location>
</feature>
<dbReference type="EMBL" id="CAMAPF010000928">
    <property type="protein sequence ID" value="CAH9122871.1"/>
    <property type="molecule type" value="Genomic_DNA"/>
</dbReference>
<evidence type="ECO:0000313" key="3">
    <source>
        <dbReference type="EMBL" id="CAH9122871.1"/>
    </source>
</evidence>
<dbReference type="InterPro" id="IPR025398">
    <property type="entry name" value="DUF4371"/>
</dbReference>
<dbReference type="SMART" id="SM00597">
    <property type="entry name" value="ZnF_TTF"/>
    <property type="match status" value="1"/>
</dbReference>
<accession>A0AAV0EFQ8</accession>
<dbReference type="InterPro" id="IPR006580">
    <property type="entry name" value="Znf_TTF"/>
</dbReference>
<feature type="region of interest" description="Disordered" evidence="1">
    <location>
        <begin position="1"/>
        <end position="42"/>
    </location>
</feature>
<dbReference type="InterPro" id="IPR008906">
    <property type="entry name" value="HATC_C_dom"/>
</dbReference>
<feature type="domain" description="TTF-type" evidence="2">
    <location>
        <begin position="103"/>
        <end position="202"/>
    </location>
</feature>
<organism evidence="3 4">
    <name type="scientific">Cuscuta epithymum</name>
    <dbReference type="NCBI Taxonomy" id="186058"/>
    <lineage>
        <taxon>Eukaryota</taxon>
        <taxon>Viridiplantae</taxon>
        <taxon>Streptophyta</taxon>
        <taxon>Embryophyta</taxon>
        <taxon>Tracheophyta</taxon>
        <taxon>Spermatophyta</taxon>
        <taxon>Magnoliopsida</taxon>
        <taxon>eudicotyledons</taxon>
        <taxon>Gunneridae</taxon>
        <taxon>Pentapetalae</taxon>
        <taxon>asterids</taxon>
        <taxon>lamiids</taxon>
        <taxon>Solanales</taxon>
        <taxon>Convolvulaceae</taxon>
        <taxon>Cuscuteae</taxon>
        <taxon>Cuscuta</taxon>
        <taxon>Cuscuta subgen. Cuscuta</taxon>
    </lineage>
</organism>
<dbReference type="PANTHER" id="PTHR11697:SF231">
    <property type="entry name" value="TTF-TYPE DOMAIN-CONTAINING PROTEIN"/>
    <property type="match status" value="1"/>
</dbReference>
<dbReference type="InterPro" id="IPR055298">
    <property type="entry name" value="AtLOH3-like"/>
</dbReference>
<reference evidence="3" key="1">
    <citation type="submission" date="2022-07" db="EMBL/GenBank/DDBJ databases">
        <authorList>
            <person name="Macas J."/>
            <person name="Novak P."/>
            <person name="Neumann P."/>
        </authorList>
    </citation>
    <scope>NUCLEOTIDE SEQUENCE</scope>
</reference>
<dbReference type="PANTHER" id="PTHR11697">
    <property type="entry name" value="GENERAL TRANSCRIPTION FACTOR 2-RELATED ZINC FINGER PROTEIN"/>
    <property type="match status" value="1"/>
</dbReference>
<dbReference type="Pfam" id="PF05699">
    <property type="entry name" value="Dimer_Tnp_hAT"/>
    <property type="match status" value="1"/>
</dbReference>
<dbReference type="InterPro" id="IPR012337">
    <property type="entry name" value="RNaseH-like_sf"/>
</dbReference>
<dbReference type="GO" id="GO:0046983">
    <property type="term" value="F:protein dimerization activity"/>
    <property type="evidence" value="ECO:0007669"/>
    <property type="project" value="InterPro"/>
</dbReference>
<keyword evidence="4" id="KW-1185">Reference proteome</keyword>
<evidence type="ECO:0000256" key="1">
    <source>
        <dbReference type="SAM" id="MobiDB-lite"/>
    </source>
</evidence>
<name>A0AAV0EFQ8_9ASTE</name>
<proteinExistence type="predicted"/>
<dbReference type="Proteomes" id="UP001152523">
    <property type="component" value="Unassembled WGS sequence"/>
</dbReference>
<gene>
    <name evidence="3" type="ORF">CEPIT_LOCUS24788</name>
</gene>
<sequence length="811" mass="92502">MKKTQKSQSIRAFFKSANTESSSSQSNVSPHIDTSISESRPTKCPRIEVNERFDIQSLERDPGLRPPIWKYPVDKRDEVRRAYIKAGPYQCILSEYPKTGENYRRSFQPSWFKLFPSWLEYSPTLDAAFCLPCFLFHNQDSPSGSNAFTIVGFRSWKKVRDGKNCSLLAHIGKDLTSSHRNAERACAALMNQQSHIAQSIQKFTSQEVVENRLRLKTSIETVRWLVFQGCPFRGRDESASSTNRGNFLELLNFISSYNEEVAKALDKAPRNATYTSPTIQKQIVQVMATKVKNAIREEIGDAKFCVIVDEARDESKKEQMSIVLRFVDRDGCVKERFFGVVHVKDTVASTLKEAIYSVLSRHTLDVQSIRGQGYDGASNMRGEWNGLKALILSDCPYAYYVHCFAHRLQLALVAAAKEVIPVHQFFTKLGSIINIVGASCKCNDQLKAAHASNVAHLLSINELETGKGLNQMGSLQRAGDTRWSSHFRSISSLMKMFSATCEVLINVIEDGTTHAQRGDADAAYEVLTSFEFVFILHLMRNVLEISNMLCQALQLQSQDILNAIHLVSSTKILIQKLRDDGWDELITNVKAFCESVNIPVLDFNALHIARKGRARHQKDKLTIGEHYKFNIFHEVIDTQLSELESKFNEKAIELLTLSTALDPKEMRISFRIDDICKLVEKFYPQDFEEYEMLQLRVQFQHFEHVCQLPEFGALDSISDLSQWLITTRKSDIYPLVYRVVTLILTLPVSTATTERSFSAMSIVKTTLRNKMEDEYLTDCLLVYIEKQIAKKFSVDSLIDDFRDMQERRSKF</sequence>
<protein>
    <recommendedName>
        <fullName evidence="2">TTF-type domain-containing protein</fullName>
    </recommendedName>
</protein>
<feature type="compositionally biased region" description="Polar residues" evidence="1">
    <location>
        <begin position="1"/>
        <end position="10"/>
    </location>
</feature>
<evidence type="ECO:0000313" key="4">
    <source>
        <dbReference type="Proteomes" id="UP001152523"/>
    </source>
</evidence>
<dbReference type="Pfam" id="PF14291">
    <property type="entry name" value="DUF4371"/>
    <property type="match status" value="1"/>
</dbReference>
<evidence type="ECO:0000259" key="2">
    <source>
        <dbReference type="SMART" id="SM00597"/>
    </source>
</evidence>
<dbReference type="AlphaFoldDB" id="A0AAV0EFQ8"/>
<comment type="caution">
    <text evidence="3">The sequence shown here is derived from an EMBL/GenBank/DDBJ whole genome shotgun (WGS) entry which is preliminary data.</text>
</comment>
<dbReference type="SUPFAM" id="SSF53098">
    <property type="entry name" value="Ribonuclease H-like"/>
    <property type="match status" value="1"/>
</dbReference>